<dbReference type="Proteomes" id="UP000886611">
    <property type="component" value="Unassembled WGS sequence"/>
</dbReference>
<organism evidence="12 13">
    <name type="scientific">Polypterus senegalus</name>
    <name type="common">Senegal bichir</name>
    <dbReference type="NCBI Taxonomy" id="55291"/>
    <lineage>
        <taxon>Eukaryota</taxon>
        <taxon>Metazoa</taxon>
        <taxon>Chordata</taxon>
        <taxon>Craniata</taxon>
        <taxon>Vertebrata</taxon>
        <taxon>Euteleostomi</taxon>
        <taxon>Actinopterygii</taxon>
        <taxon>Polypteriformes</taxon>
        <taxon>Polypteridae</taxon>
        <taxon>Polypterus</taxon>
    </lineage>
</organism>
<accession>A0A8X7X984</accession>
<dbReference type="InterPro" id="IPR005024">
    <property type="entry name" value="Snf7_fam"/>
</dbReference>
<feature type="transmembrane region" description="Helical" evidence="10">
    <location>
        <begin position="197"/>
        <end position="222"/>
    </location>
</feature>
<dbReference type="SMART" id="SM01039">
    <property type="entry name" value="BRICHOS"/>
    <property type="match status" value="1"/>
</dbReference>
<dbReference type="GO" id="GO:0007034">
    <property type="term" value="P:vacuolar transport"/>
    <property type="evidence" value="ECO:0007669"/>
    <property type="project" value="InterPro"/>
</dbReference>
<sequence length="437" mass="48224">MGSECTSVSEAGLDSSLIGENHLKLEKALQSVVSITPREPGTSGTPVTIEPAASPMVQGSRIDLSELKVMKAIQKGNMEVARIHAENAIRQKNQSINFLRMSARVDAVAARVQTAVTMNKVTKSMAGVVKSMDATLKSMNLEKISALMDKFEHQFETLDVQTAQMEDTMSSTTTLTTPQDPETAAVYTNENSTGRCLLTLLGLAFILTGLIVGGACVYRYFIPKHKVYHGGMHYAEQGNIKPLNLETREPYYLPVIDEEMEIRDNVAIIKVPVPRFADTDPAAILHDFGRKLTAYLDLKLSNCYVIPLNTSVVMPPRDLLDLFIELMTASYNTYLIHEDLVVTERIDDITELGFYIYELCEDKEPETEGLTFPTPETQLDCTTKTLGISSAMTASPVAAKMAQEADSAATESPVSYSSDPACWDKIDEPMRRYRVNI</sequence>
<evidence type="ECO:0000256" key="2">
    <source>
        <dbReference type="ARBA" id="ARBA00006190"/>
    </source>
</evidence>
<name>A0A8X7X984_POLSE</name>
<evidence type="ECO:0000256" key="9">
    <source>
        <dbReference type="ARBA" id="ARBA00023180"/>
    </source>
</evidence>
<proteinExistence type="inferred from homology"/>
<evidence type="ECO:0000313" key="13">
    <source>
        <dbReference type="Proteomes" id="UP000886611"/>
    </source>
</evidence>
<dbReference type="InterPro" id="IPR007084">
    <property type="entry name" value="BRICHOS_dom"/>
</dbReference>
<dbReference type="Pfam" id="PF04089">
    <property type="entry name" value="BRICHOS"/>
    <property type="match status" value="1"/>
</dbReference>
<dbReference type="Pfam" id="PF03357">
    <property type="entry name" value="Snf7"/>
    <property type="match status" value="1"/>
</dbReference>
<evidence type="ECO:0000256" key="8">
    <source>
        <dbReference type="ARBA" id="ARBA00023157"/>
    </source>
</evidence>
<evidence type="ECO:0000256" key="5">
    <source>
        <dbReference type="ARBA" id="ARBA00022968"/>
    </source>
</evidence>
<evidence type="ECO:0000256" key="3">
    <source>
        <dbReference type="ARBA" id="ARBA00006794"/>
    </source>
</evidence>
<evidence type="ECO:0000256" key="10">
    <source>
        <dbReference type="SAM" id="Phobius"/>
    </source>
</evidence>
<dbReference type="EMBL" id="JAATIS010003638">
    <property type="protein sequence ID" value="KAG2463553.1"/>
    <property type="molecule type" value="Genomic_DNA"/>
</dbReference>
<feature type="non-terminal residue" evidence="12">
    <location>
        <position position="1"/>
    </location>
</feature>
<feature type="non-terminal residue" evidence="12">
    <location>
        <position position="437"/>
    </location>
</feature>
<keyword evidence="6 10" id="KW-1133">Transmembrane helix</keyword>
<keyword evidence="13" id="KW-1185">Reference proteome</keyword>
<reference evidence="12 13" key="1">
    <citation type="journal article" date="2021" name="Cell">
        <title>Tracing the genetic footprints of vertebrate landing in non-teleost ray-finned fishes.</title>
        <authorList>
            <person name="Bi X."/>
            <person name="Wang K."/>
            <person name="Yang L."/>
            <person name="Pan H."/>
            <person name="Jiang H."/>
            <person name="Wei Q."/>
            <person name="Fang M."/>
            <person name="Yu H."/>
            <person name="Zhu C."/>
            <person name="Cai Y."/>
            <person name="He Y."/>
            <person name="Gan X."/>
            <person name="Zeng H."/>
            <person name="Yu D."/>
            <person name="Zhu Y."/>
            <person name="Jiang H."/>
            <person name="Qiu Q."/>
            <person name="Yang H."/>
            <person name="Zhang Y.E."/>
            <person name="Wang W."/>
            <person name="Zhu M."/>
            <person name="He S."/>
            <person name="Zhang G."/>
        </authorList>
    </citation>
    <scope>NUCLEOTIDE SEQUENCE [LARGE SCALE GENOMIC DNA]</scope>
    <source>
        <strain evidence="12">Bchr_013</strain>
    </source>
</reference>
<dbReference type="PANTHER" id="PTHR10962:SF7">
    <property type="entry name" value="INTEGRAL MEMBRANE PROTEIN 2A"/>
    <property type="match status" value="1"/>
</dbReference>
<comment type="similarity">
    <text evidence="3">Belongs to the ITM2 family.</text>
</comment>
<dbReference type="AlphaFoldDB" id="A0A8X7X984"/>
<keyword evidence="7 10" id="KW-0472">Membrane</keyword>
<comment type="caution">
    <text evidence="12">The sequence shown here is derived from an EMBL/GenBank/DDBJ whole genome shotgun (WGS) entry which is preliminary data.</text>
</comment>
<keyword evidence="4 10" id="KW-0812">Transmembrane</keyword>
<keyword evidence="5" id="KW-0735">Signal-anchor</keyword>
<dbReference type="GO" id="GO:0042985">
    <property type="term" value="P:negative regulation of amyloid precursor protein biosynthetic process"/>
    <property type="evidence" value="ECO:0007669"/>
    <property type="project" value="TreeGrafter"/>
</dbReference>
<evidence type="ECO:0000256" key="4">
    <source>
        <dbReference type="ARBA" id="ARBA00022692"/>
    </source>
</evidence>
<evidence type="ECO:0000256" key="6">
    <source>
        <dbReference type="ARBA" id="ARBA00022989"/>
    </source>
</evidence>
<dbReference type="GO" id="GO:0005886">
    <property type="term" value="C:plasma membrane"/>
    <property type="evidence" value="ECO:0007669"/>
    <property type="project" value="TreeGrafter"/>
</dbReference>
<keyword evidence="9" id="KW-0325">Glycoprotein</keyword>
<dbReference type="PROSITE" id="PS50869">
    <property type="entry name" value="BRICHOS"/>
    <property type="match status" value="1"/>
</dbReference>
<dbReference type="GO" id="GO:0070062">
    <property type="term" value="C:extracellular exosome"/>
    <property type="evidence" value="ECO:0007669"/>
    <property type="project" value="TreeGrafter"/>
</dbReference>
<dbReference type="GO" id="GO:0005794">
    <property type="term" value="C:Golgi apparatus"/>
    <property type="evidence" value="ECO:0007669"/>
    <property type="project" value="TreeGrafter"/>
</dbReference>
<dbReference type="InterPro" id="IPR040145">
    <property type="entry name" value="ITM2"/>
</dbReference>
<evidence type="ECO:0000259" key="11">
    <source>
        <dbReference type="PROSITE" id="PS50869"/>
    </source>
</evidence>
<keyword evidence="8" id="KW-1015">Disulfide bond</keyword>
<gene>
    <name evidence="12" type="primary">Itm2a</name>
    <name evidence="12" type="ORF">GTO96_0002800</name>
</gene>
<evidence type="ECO:0000256" key="1">
    <source>
        <dbReference type="ARBA" id="ARBA00004606"/>
    </source>
</evidence>
<dbReference type="PANTHER" id="PTHR10962">
    <property type="entry name" value="INTEGRAL TRANSMEMBRANE PROTEIN 2"/>
    <property type="match status" value="1"/>
</dbReference>
<comment type="subcellular location">
    <subcellularLocation>
        <location evidence="1">Membrane</location>
        <topology evidence="1">Single-pass type II membrane protein</topology>
    </subcellularLocation>
</comment>
<comment type="similarity">
    <text evidence="2">Belongs to the SNF7 family.</text>
</comment>
<evidence type="ECO:0000313" key="12">
    <source>
        <dbReference type="EMBL" id="KAG2463553.1"/>
    </source>
</evidence>
<feature type="domain" description="BRICHOS" evidence="11">
    <location>
        <begin position="276"/>
        <end position="368"/>
    </location>
</feature>
<protein>
    <submittedName>
        <fullName evidence="12">ITM2A protein</fullName>
    </submittedName>
</protein>
<dbReference type="GO" id="GO:0001540">
    <property type="term" value="F:amyloid-beta binding"/>
    <property type="evidence" value="ECO:0007669"/>
    <property type="project" value="TreeGrafter"/>
</dbReference>
<dbReference type="Gene3D" id="6.10.140.1230">
    <property type="match status" value="1"/>
</dbReference>
<evidence type="ECO:0000256" key="7">
    <source>
        <dbReference type="ARBA" id="ARBA00023136"/>
    </source>
</evidence>